<reference evidence="2" key="2">
    <citation type="journal article" date="2016" name="Sci. Rep.">
        <title>Dictyocaulus viviparus genome, variome and transcriptome elucidate lungworm biology and support future intervention.</title>
        <authorList>
            <person name="McNulty S.N."/>
            <person name="Strube C."/>
            <person name="Rosa B.A."/>
            <person name="Martin J.C."/>
            <person name="Tyagi R."/>
            <person name="Choi Y.J."/>
            <person name="Wang Q."/>
            <person name="Hallsworth Pepin K."/>
            <person name="Zhang X."/>
            <person name="Ozersky P."/>
            <person name="Wilson R.K."/>
            <person name="Sternberg P.W."/>
            <person name="Gasser R.B."/>
            <person name="Mitreva M."/>
        </authorList>
    </citation>
    <scope>NUCLEOTIDE SEQUENCE [LARGE SCALE GENOMIC DNA]</scope>
    <source>
        <strain evidence="2">HannoverDv2000</strain>
    </source>
</reference>
<accession>A0A0D8XUJ3</accession>
<keyword evidence="2" id="KW-1185">Reference proteome</keyword>
<evidence type="ECO:0000313" key="2">
    <source>
        <dbReference type="Proteomes" id="UP000053766"/>
    </source>
</evidence>
<dbReference type="AlphaFoldDB" id="A0A0D8XUJ3"/>
<name>A0A0D8XUJ3_DICVI</name>
<protein>
    <submittedName>
        <fullName evidence="1">Uncharacterized protein</fullName>
    </submittedName>
</protein>
<reference evidence="1 2" key="1">
    <citation type="submission" date="2013-11" db="EMBL/GenBank/DDBJ databases">
        <title>Draft genome of the bovine lungworm Dictyocaulus viviparus.</title>
        <authorList>
            <person name="Mitreva M."/>
        </authorList>
    </citation>
    <scope>NUCLEOTIDE SEQUENCE [LARGE SCALE GENOMIC DNA]</scope>
    <source>
        <strain evidence="1 2">HannoverDv2000</strain>
    </source>
</reference>
<sequence length="66" mass="7407">DDFVGHRRYSIRQINSASEQGSVKNITIELNEATSILDLIGSVRQSTISAHHDKLVRVLNCSLRLM</sequence>
<evidence type="ECO:0000313" key="1">
    <source>
        <dbReference type="EMBL" id="KJH47502.1"/>
    </source>
</evidence>
<feature type="non-terminal residue" evidence="1">
    <location>
        <position position="1"/>
    </location>
</feature>
<dbReference type="Proteomes" id="UP000053766">
    <property type="component" value="Unassembled WGS sequence"/>
</dbReference>
<dbReference type="EMBL" id="KN716304">
    <property type="protein sequence ID" value="KJH47502.1"/>
    <property type="molecule type" value="Genomic_DNA"/>
</dbReference>
<organism evidence="1 2">
    <name type="scientific">Dictyocaulus viviparus</name>
    <name type="common">Bovine lungworm</name>
    <dbReference type="NCBI Taxonomy" id="29172"/>
    <lineage>
        <taxon>Eukaryota</taxon>
        <taxon>Metazoa</taxon>
        <taxon>Ecdysozoa</taxon>
        <taxon>Nematoda</taxon>
        <taxon>Chromadorea</taxon>
        <taxon>Rhabditida</taxon>
        <taxon>Rhabditina</taxon>
        <taxon>Rhabditomorpha</taxon>
        <taxon>Strongyloidea</taxon>
        <taxon>Metastrongylidae</taxon>
        <taxon>Dictyocaulus</taxon>
    </lineage>
</organism>
<proteinExistence type="predicted"/>
<gene>
    <name evidence="1" type="ORF">DICVIV_06389</name>
</gene>